<dbReference type="RefSeq" id="WP_061093897.1">
    <property type="nucleotide sequence ID" value="NZ_CP014323.1"/>
</dbReference>
<dbReference type="Proteomes" id="UP000063991">
    <property type="component" value="Chromosome"/>
</dbReference>
<organism evidence="1 2">
    <name type="scientific">Alteromonas macleodii</name>
    <name type="common">Pseudoalteromonas macleodii</name>
    <dbReference type="NCBI Taxonomy" id="28108"/>
    <lineage>
        <taxon>Bacteria</taxon>
        <taxon>Pseudomonadati</taxon>
        <taxon>Pseudomonadota</taxon>
        <taxon>Gammaproteobacteria</taxon>
        <taxon>Alteromonadales</taxon>
        <taxon>Alteromonadaceae</taxon>
        <taxon>Alteromonas/Salinimonas group</taxon>
        <taxon>Alteromonas</taxon>
    </lineage>
</organism>
<accession>A0A126PV19</accession>
<dbReference type="OrthoDB" id="6265715at2"/>
<name>A0A126PV19_ALTMA</name>
<proteinExistence type="predicted"/>
<gene>
    <name evidence="1" type="ORF">AVL55_00420</name>
</gene>
<evidence type="ECO:0000313" key="2">
    <source>
        <dbReference type="Proteomes" id="UP000063991"/>
    </source>
</evidence>
<reference evidence="1 2" key="1">
    <citation type="submission" date="2015-12" db="EMBL/GenBank/DDBJ databases">
        <authorList>
            <person name="Shamseldin A."/>
            <person name="Moawad H."/>
            <person name="Abd El-Rahim W.M."/>
            <person name="Sadowsky M.J."/>
        </authorList>
    </citation>
    <scope>NUCLEOTIDE SEQUENCE [LARGE SCALE GENOMIC DNA]</scope>
    <source>
        <strain evidence="1 2">D7</strain>
    </source>
</reference>
<dbReference type="EMBL" id="CP014323">
    <property type="protein sequence ID" value="AMJ96775.1"/>
    <property type="molecule type" value="Genomic_DNA"/>
</dbReference>
<protein>
    <submittedName>
        <fullName evidence="1">Uncharacterized protein</fullName>
    </submittedName>
</protein>
<evidence type="ECO:0000313" key="1">
    <source>
        <dbReference type="EMBL" id="AMJ96775.1"/>
    </source>
</evidence>
<sequence length="94" mass="10474">MAKLTSAQTELLKYFANGGTVEFCTSLGNQLGKALFPKAKPKSFNKLDMNSLLRYGLLIPTDENFHFGMRWSRVEISNRGTKLVSSREGSDEAI</sequence>
<dbReference type="AlphaFoldDB" id="A0A126PV19"/>